<accession>A0ABP9G5P8</accession>
<dbReference type="RefSeq" id="WP_345555333.1">
    <property type="nucleotide sequence ID" value="NZ_BAABIK010000002.1"/>
</dbReference>
<reference evidence="2" key="1">
    <citation type="journal article" date="2019" name="Int. J. Syst. Evol. Microbiol.">
        <title>The Global Catalogue of Microorganisms (GCM) 10K type strain sequencing project: providing services to taxonomists for standard genome sequencing and annotation.</title>
        <authorList>
            <consortium name="The Broad Institute Genomics Platform"/>
            <consortium name="The Broad Institute Genome Sequencing Center for Infectious Disease"/>
            <person name="Wu L."/>
            <person name="Ma J."/>
        </authorList>
    </citation>
    <scope>NUCLEOTIDE SEQUENCE [LARGE SCALE GENOMIC DNA]</scope>
    <source>
        <strain evidence="2">JCM 18123</strain>
    </source>
</reference>
<name>A0ABP9G5P8_9ACTN</name>
<dbReference type="Proteomes" id="UP001499993">
    <property type="component" value="Unassembled WGS sequence"/>
</dbReference>
<evidence type="ECO:0000313" key="1">
    <source>
        <dbReference type="EMBL" id="GAA4929038.1"/>
    </source>
</evidence>
<sequence length="262" mass="28387">MSTIPHGTYAGYKHHGCHCDPCNQARRDYENDRSRAIAYGTWSPWGDADAVRARITALKAAGWSIKAVATAARTTEDVVRNLGRDPGRRVRAEVAARILEIDQLWPAGYVPAVGSVRRLRALAVIGHGLCEVSAESGLSVSGLSKLRAGQRWTQARTPAAVEVAYTRLEMRPASSPRAGIIRERARAAGWAPPLAWDDIDDPDAVPDLGERVPRFVAIGEDAAELVALGYPKHAIAERLGVTRGYVTSALTAHHRRIHRAAA</sequence>
<keyword evidence="2" id="KW-1185">Reference proteome</keyword>
<dbReference type="EMBL" id="BAABIK010000002">
    <property type="protein sequence ID" value="GAA4929038.1"/>
    <property type="molecule type" value="Genomic_DNA"/>
</dbReference>
<gene>
    <name evidence="1" type="ORF">GCM10023224_05560</name>
</gene>
<comment type="caution">
    <text evidence="1">The sequence shown here is derived from an EMBL/GenBank/DDBJ whole genome shotgun (WGS) entry which is preliminary data.</text>
</comment>
<evidence type="ECO:0000313" key="2">
    <source>
        <dbReference type="Proteomes" id="UP001499993"/>
    </source>
</evidence>
<protein>
    <submittedName>
        <fullName evidence="1">Uncharacterized protein</fullName>
    </submittedName>
</protein>
<proteinExistence type="predicted"/>
<organism evidence="1 2">
    <name type="scientific">Streptomonospora halophila</name>
    <dbReference type="NCBI Taxonomy" id="427369"/>
    <lineage>
        <taxon>Bacteria</taxon>
        <taxon>Bacillati</taxon>
        <taxon>Actinomycetota</taxon>
        <taxon>Actinomycetes</taxon>
        <taxon>Streptosporangiales</taxon>
        <taxon>Nocardiopsidaceae</taxon>
        <taxon>Streptomonospora</taxon>
    </lineage>
</organism>